<gene>
    <name evidence="2" type="ORF">H663_015340</name>
</gene>
<keyword evidence="3" id="KW-1185">Reference proteome</keyword>
<dbReference type="STRING" id="1293045.H663_17040"/>
<organism evidence="2 3">
    <name type="scientific">Limnohabitans planktonicus II-D5</name>
    <dbReference type="NCBI Taxonomy" id="1293045"/>
    <lineage>
        <taxon>Bacteria</taxon>
        <taxon>Pseudomonadati</taxon>
        <taxon>Pseudomonadota</taxon>
        <taxon>Betaproteobacteria</taxon>
        <taxon>Burkholderiales</taxon>
        <taxon>Comamonadaceae</taxon>
        <taxon>Limnohabitans</taxon>
    </lineage>
</organism>
<keyword evidence="1" id="KW-0175">Coiled coil</keyword>
<dbReference type="RefSeq" id="WP_133240047.1">
    <property type="nucleotide sequence ID" value="NZ_LFYT02000023.1"/>
</dbReference>
<evidence type="ECO:0000313" key="2">
    <source>
        <dbReference type="EMBL" id="PVE41835.1"/>
    </source>
</evidence>
<feature type="coiled-coil region" evidence="1">
    <location>
        <begin position="335"/>
        <end position="362"/>
    </location>
</feature>
<dbReference type="Proteomes" id="UP000037507">
    <property type="component" value="Unassembled WGS sequence"/>
</dbReference>
<dbReference type="EMBL" id="LFYT02000023">
    <property type="protein sequence ID" value="PVE41835.1"/>
    <property type="molecule type" value="Genomic_DNA"/>
</dbReference>
<dbReference type="AlphaFoldDB" id="A0A2T7UAV0"/>
<accession>A0A2T7UAV0</accession>
<evidence type="ECO:0000313" key="3">
    <source>
        <dbReference type="Proteomes" id="UP000037507"/>
    </source>
</evidence>
<comment type="caution">
    <text evidence="2">The sequence shown here is derived from an EMBL/GenBank/DDBJ whole genome shotgun (WGS) entry which is preliminary data.</text>
</comment>
<sequence>MSIVILIAPFAETAATAWTFVQKACESDAAPSRREQLSPQQVQQLMLKTLRQPRHSAHAHTNQQSPGTASEKIWTELASDQMLGYVDHAQYGWCQTLGEHTPSFCQRFDPETRFVLVYEEPTAFAAQVIVHDNARAQDLQRILQNWHEHHSHLLDLFYALGADAVLVHALQIHRIAAFLGLNASKEETQAVRQEILGNRVLTQLLEPLTAANVQVQTLWQEIQAVAQGPLEFSLPPLQMAHEVLDQYIQQQAGLEAERQLSDQLGKKLADLNLDKQQEGEELLAQLHQMQIKLENLALANVSGEKEVEQLRQFEAAYESRFVTESQAQQVEEMAKAHAFAQCDALNHEKAQLRQQLIDAQDEGDLLLVQLHEVQEELEHYFLKYQVQREQVKTVVDFWLQHPPAEVWVDMRRTPDGNGWYEAEADGRWSGPDTKSTLEFPPLGAGQYLVELEIADAMAPELVASLQLSAQLDDGQVLPMDLVHEFGPADQLYPMLSTGILQLPATQDGWHLRMALPSVICPAEHGGTDTRHLGVRLQGVRLSLQQVDQSENQAEIQA</sequence>
<evidence type="ECO:0000256" key="1">
    <source>
        <dbReference type="SAM" id="Coils"/>
    </source>
</evidence>
<proteinExistence type="predicted"/>
<reference evidence="2" key="1">
    <citation type="submission" date="2017-04" db="EMBL/GenBank/DDBJ databases">
        <title>Unexpected and diverse lifestyles within the genus Limnohabitans.</title>
        <authorList>
            <person name="Kasalicky V."/>
            <person name="Mehrshad M."/>
            <person name="Andrei S.-A."/>
            <person name="Salcher M."/>
            <person name="Kratochvilova H."/>
            <person name="Simek K."/>
            <person name="Ghai R."/>
        </authorList>
    </citation>
    <scope>NUCLEOTIDE SEQUENCE [LARGE SCALE GENOMIC DNA]</scope>
    <source>
        <strain evidence="2">II-D5</strain>
    </source>
</reference>
<name>A0A2T7UAV0_9BURK</name>
<dbReference type="OrthoDB" id="9157640at2"/>
<protein>
    <submittedName>
        <fullName evidence="2">Uncharacterized protein</fullName>
    </submittedName>
</protein>